<comment type="caution">
    <text evidence="1">The sequence shown here is derived from an EMBL/GenBank/DDBJ whole genome shotgun (WGS) entry which is preliminary data.</text>
</comment>
<reference evidence="1 2" key="1">
    <citation type="submission" date="2020-08" db="EMBL/GenBank/DDBJ databases">
        <title>Genomic Encyclopedia of Type Strains, Phase IV (KMG-IV): sequencing the most valuable type-strain genomes for metagenomic binning, comparative biology and taxonomic classification.</title>
        <authorList>
            <person name="Goeker M."/>
        </authorList>
    </citation>
    <scope>NUCLEOTIDE SEQUENCE [LARGE SCALE GENOMIC DNA]</scope>
    <source>
        <strain evidence="1 2">DSM 28101</strain>
    </source>
</reference>
<sequence>MAELRENRDLIGGIVLVFFLLFSLAPAGIMPVATPEGIKVVICTNHGPLEITTEPKPAKPEPAQGSPCGWAMAHGLFNLADAPQALSKGSSAFLIVHDRPTTVLAHAKATGLPPSTGPPLAS</sequence>
<dbReference type="EMBL" id="JACIDZ010000023">
    <property type="protein sequence ID" value="MBB4124449.1"/>
    <property type="molecule type" value="Genomic_DNA"/>
</dbReference>
<gene>
    <name evidence="1" type="ORF">GGR30_004407</name>
</gene>
<protein>
    <recommendedName>
        <fullName evidence="3">DUF2946 domain-containing protein</fullName>
    </recommendedName>
</protein>
<evidence type="ECO:0000313" key="1">
    <source>
        <dbReference type="EMBL" id="MBB4124449.1"/>
    </source>
</evidence>
<keyword evidence="2" id="KW-1185">Reference proteome</keyword>
<proteinExistence type="predicted"/>
<dbReference type="AlphaFoldDB" id="A0A7W6PD62"/>
<evidence type="ECO:0008006" key="3">
    <source>
        <dbReference type="Google" id="ProtNLM"/>
    </source>
</evidence>
<dbReference type="Proteomes" id="UP000530571">
    <property type="component" value="Unassembled WGS sequence"/>
</dbReference>
<dbReference type="RefSeq" id="WP_183491143.1">
    <property type="nucleotide sequence ID" value="NZ_JACIDZ010000023.1"/>
</dbReference>
<organism evidence="1 2">
    <name type="scientific">Martelella radicis</name>
    <dbReference type="NCBI Taxonomy" id="1397476"/>
    <lineage>
        <taxon>Bacteria</taxon>
        <taxon>Pseudomonadati</taxon>
        <taxon>Pseudomonadota</taxon>
        <taxon>Alphaproteobacteria</taxon>
        <taxon>Hyphomicrobiales</taxon>
        <taxon>Aurantimonadaceae</taxon>
        <taxon>Martelella</taxon>
    </lineage>
</organism>
<evidence type="ECO:0000313" key="2">
    <source>
        <dbReference type="Proteomes" id="UP000530571"/>
    </source>
</evidence>
<name>A0A7W6PD62_9HYPH</name>
<accession>A0A7W6PD62</accession>